<sequence length="228" mass="25330">MKVLLILFLMILLVNTSPAQDILVGAGFATGSHSERNLVNNSFTLETSNSRGRKFIIPSISLEANLSPRLKAGMSLGYRRHTISLRGWENSADTCALCPLKKGGGPTIREIRTTANVSVSIKQWHRSTLSLIAGLGFALPLTVDTNDSGLKVPVRNLFTAARSLASPSVLFEAGLVLMMDRFQLRIVHGYTPVYTRTLKLHNQIFPFQMNESLWSFSIMYRVFQRTSD</sequence>
<dbReference type="AlphaFoldDB" id="A0A9X1HUE4"/>
<feature type="signal peptide" evidence="1">
    <location>
        <begin position="1"/>
        <end position="19"/>
    </location>
</feature>
<keyword evidence="3" id="KW-1185">Reference proteome</keyword>
<evidence type="ECO:0000313" key="3">
    <source>
        <dbReference type="Proteomes" id="UP001139409"/>
    </source>
</evidence>
<dbReference type="RefSeq" id="WP_225698982.1">
    <property type="nucleotide sequence ID" value="NZ_JAIXNE010000005.1"/>
</dbReference>
<evidence type="ECO:0000313" key="2">
    <source>
        <dbReference type="EMBL" id="MCA6078126.1"/>
    </source>
</evidence>
<reference evidence="2" key="1">
    <citation type="submission" date="2021-09" db="EMBL/GenBank/DDBJ databases">
        <title>Fulvivirga sp. isolated from coastal sediment.</title>
        <authorList>
            <person name="Yu H."/>
        </authorList>
    </citation>
    <scope>NUCLEOTIDE SEQUENCE</scope>
    <source>
        <strain evidence="2">1062</strain>
    </source>
</reference>
<evidence type="ECO:0008006" key="4">
    <source>
        <dbReference type="Google" id="ProtNLM"/>
    </source>
</evidence>
<gene>
    <name evidence="2" type="ORF">LDX50_24860</name>
</gene>
<accession>A0A9X1HUE4</accession>
<organism evidence="2 3">
    <name type="scientific">Fulvivirga sedimenti</name>
    <dbReference type="NCBI Taxonomy" id="2879465"/>
    <lineage>
        <taxon>Bacteria</taxon>
        <taxon>Pseudomonadati</taxon>
        <taxon>Bacteroidota</taxon>
        <taxon>Cytophagia</taxon>
        <taxon>Cytophagales</taxon>
        <taxon>Fulvivirgaceae</taxon>
        <taxon>Fulvivirga</taxon>
    </lineage>
</organism>
<evidence type="ECO:0000256" key="1">
    <source>
        <dbReference type="SAM" id="SignalP"/>
    </source>
</evidence>
<name>A0A9X1HUE4_9BACT</name>
<comment type="caution">
    <text evidence="2">The sequence shown here is derived from an EMBL/GenBank/DDBJ whole genome shotgun (WGS) entry which is preliminary data.</text>
</comment>
<dbReference type="Proteomes" id="UP001139409">
    <property type="component" value="Unassembled WGS sequence"/>
</dbReference>
<protein>
    <recommendedName>
        <fullName evidence="4">Outer membrane protein beta-barrel domain-containing protein</fullName>
    </recommendedName>
</protein>
<keyword evidence="1" id="KW-0732">Signal</keyword>
<proteinExistence type="predicted"/>
<feature type="chain" id="PRO_5040925113" description="Outer membrane protein beta-barrel domain-containing protein" evidence="1">
    <location>
        <begin position="20"/>
        <end position="228"/>
    </location>
</feature>
<dbReference type="EMBL" id="JAIXNE010000005">
    <property type="protein sequence ID" value="MCA6078126.1"/>
    <property type="molecule type" value="Genomic_DNA"/>
</dbReference>